<dbReference type="InterPro" id="IPR051045">
    <property type="entry name" value="TonB-dependent_transducer"/>
</dbReference>
<evidence type="ECO:0000256" key="8">
    <source>
        <dbReference type="ARBA" id="ARBA00022989"/>
    </source>
</evidence>
<keyword evidence="3" id="KW-0813">Transport</keyword>
<dbReference type="NCBIfam" id="TIGR01352">
    <property type="entry name" value="tonB_Cterm"/>
    <property type="match status" value="1"/>
</dbReference>
<evidence type="ECO:0000256" key="6">
    <source>
        <dbReference type="ARBA" id="ARBA00022692"/>
    </source>
</evidence>
<evidence type="ECO:0000256" key="1">
    <source>
        <dbReference type="ARBA" id="ARBA00004383"/>
    </source>
</evidence>
<keyword evidence="6" id="KW-0812">Transmembrane</keyword>
<feature type="domain" description="TonB C-terminal" evidence="11">
    <location>
        <begin position="142"/>
        <end position="236"/>
    </location>
</feature>
<feature type="compositionally biased region" description="Low complexity" evidence="10">
    <location>
        <begin position="49"/>
        <end position="68"/>
    </location>
</feature>
<keyword evidence="13" id="KW-1185">Reference proteome</keyword>
<keyword evidence="8" id="KW-1133">Transmembrane helix</keyword>
<reference evidence="12" key="1">
    <citation type="submission" date="2022-01" db="EMBL/GenBank/DDBJ databases">
        <authorList>
            <person name="Jo J.-H."/>
            <person name="Im W.-T."/>
        </authorList>
    </citation>
    <scope>NUCLEOTIDE SEQUENCE</scope>
    <source>
        <strain evidence="12">XY25</strain>
    </source>
</reference>
<name>A0ABS9K0Z0_9RHOO</name>
<dbReference type="RefSeq" id="WP_275709174.1">
    <property type="nucleotide sequence ID" value="NZ_JAKLTN010000001.1"/>
</dbReference>
<gene>
    <name evidence="12" type="ORF">LZ012_07500</name>
</gene>
<evidence type="ECO:0000256" key="5">
    <source>
        <dbReference type="ARBA" id="ARBA00022519"/>
    </source>
</evidence>
<evidence type="ECO:0000313" key="12">
    <source>
        <dbReference type="EMBL" id="MCG2576836.1"/>
    </source>
</evidence>
<organism evidence="12 13">
    <name type="scientific">Dechloromonas hankyongensis</name>
    <dbReference type="NCBI Taxonomy" id="2908002"/>
    <lineage>
        <taxon>Bacteria</taxon>
        <taxon>Pseudomonadati</taxon>
        <taxon>Pseudomonadota</taxon>
        <taxon>Betaproteobacteria</taxon>
        <taxon>Rhodocyclales</taxon>
        <taxon>Azonexaceae</taxon>
        <taxon>Dechloromonas</taxon>
    </lineage>
</organism>
<keyword evidence="7" id="KW-0653">Protein transport</keyword>
<sequence length="236" mass="25215">MNSRENRRFQVMLGLSVLLHGALFAVFSQQRQPAPVLPTIMASIRMVDTAPSGSPATPTPAMAAIPPKARQDAPRVDQRSTPRLSRTAGPASVPAQTVAPATVSEASPAPVAAPAAPVAVAETPRPAAPAVSAQAQSDMLANYRQRLTELFARGYEYPRVAAMRGWEGEVRLRLKVARKGNLIGVQLDHSSGFDVLDQHALSMLEGHGNLPPLPDALEGNEIQVIVPINYKLRKTT</sequence>
<dbReference type="Gene3D" id="3.30.1150.10">
    <property type="match status" value="1"/>
</dbReference>
<dbReference type="PROSITE" id="PS52015">
    <property type="entry name" value="TONB_CTD"/>
    <property type="match status" value="1"/>
</dbReference>
<protein>
    <submittedName>
        <fullName evidence="12">TonB family protein</fullName>
    </submittedName>
</protein>
<comment type="similarity">
    <text evidence="2">Belongs to the TonB family.</text>
</comment>
<keyword evidence="5" id="KW-0997">Cell inner membrane</keyword>
<evidence type="ECO:0000313" key="13">
    <source>
        <dbReference type="Proteomes" id="UP001165384"/>
    </source>
</evidence>
<keyword evidence="9" id="KW-0472">Membrane</keyword>
<evidence type="ECO:0000256" key="2">
    <source>
        <dbReference type="ARBA" id="ARBA00006555"/>
    </source>
</evidence>
<proteinExistence type="inferred from homology"/>
<dbReference type="InterPro" id="IPR006260">
    <property type="entry name" value="TonB/TolA_C"/>
</dbReference>
<dbReference type="EMBL" id="JAKLTN010000001">
    <property type="protein sequence ID" value="MCG2576836.1"/>
    <property type="molecule type" value="Genomic_DNA"/>
</dbReference>
<comment type="caution">
    <text evidence="12">The sequence shown here is derived from an EMBL/GenBank/DDBJ whole genome shotgun (WGS) entry which is preliminary data.</text>
</comment>
<evidence type="ECO:0000256" key="7">
    <source>
        <dbReference type="ARBA" id="ARBA00022927"/>
    </source>
</evidence>
<evidence type="ECO:0000256" key="9">
    <source>
        <dbReference type="ARBA" id="ARBA00023136"/>
    </source>
</evidence>
<dbReference type="Pfam" id="PF03544">
    <property type="entry name" value="TonB_C"/>
    <property type="match status" value="1"/>
</dbReference>
<evidence type="ECO:0000259" key="11">
    <source>
        <dbReference type="PROSITE" id="PS52015"/>
    </source>
</evidence>
<keyword evidence="4" id="KW-1003">Cell membrane</keyword>
<dbReference type="SUPFAM" id="SSF74653">
    <property type="entry name" value="TolA/TonB C-terminal domain"/>
    <property type="match status" value="1"/>
</dbReference>
<accession>A0ABS9K0Z0</accession>
<dbReference type="PANTHER" id="PTHR33446">
    <property type="entry name" value="PROTEIN TONB-RELATED"/>
    <property type="match status" value="1"/>
</dbReference>
<feature type="region of interest" description="Disordered" evidence="10">
    <location>
        <begin position="49"/>
        <end position="101"/>
    </location>
</feature>
<feature type="compositionally biased region" description="Basic and acidic residues" evidence="10">
    <location>
        <begin position="69"/>
        <end position="80"/>
    </location>
</feature>
<evidence type="ECO:0000256" key="3">
    <source>
        <dbReference type="ARBA" id="ARBA00022448"/>
    </source>
</evidence>
<dbReference type="Proteomes" id="UP001165384">
    <property type="component" value="Unassembled WGS sequence"/>
</dbReference>
<dbReference type="InterPro" id="IPR037682">
    <property type="entry name" value="TonB_C"/>
</dbReference>
<evidence type="ECO:0000256" key="10">
    <source>
        <dbReference type="SAM" id="MobiDB-lite"/>
    </source>
</evidence>
<comment type="subcellular location">
    <subcellularLocation>
        <location evidence="1">Cell inner membrane</location>
        <topology evidence="1">Single-pass membrane protein</topology>
        <orientation evidence="1">Periplasmic side</orientation>
    </subcellularLocation>
</comment>
<evidence type="ECO:0000256" key="4">
    <source>
        <dbReference type="ARBA" id="ARBA00022475"/>
    </source>
</evidence>